<proteinExistence type="inferred from homology"/>
<dbReference type="PANTHER" id="PTHR30537">
    <property type="entry name" value="HTH-TYPE TRANSCRIPTIONAL REGULATOR"/>
    <property type="match status" value="1"/>
</dbReference>
<dbReference type="InterPro" id="IPR000847">
    <property type="entry name" value="LysR_HTH_N"/>
</dbReference>
<dbReference type="InterPro" id="IPR036388">
    <property type="entry name" value="WH-like_DNA-bd_sf"/>
</dbReference>
<dbReference type="Pfam" id="PF03466">
    <property type="entry name" value="LysR_substrate"/>
    <property type="match status" value="1"/>
</dbReference>
<dbReference type="Proteomes" id="UP000199093">
    <property type="component" value="Unassembled WGS sequence"/>
</dbReference>
<reference evidence="6 7" key="1">
    <citation type="submission" date="2016-10" db="EMBL/GenBank/DDBJ databases">
        <authorList>
            <person name="de Groot N.N."/>
        </authorList>
    </citation>
    <scope>NUCLEOTIDE SEQUENCE [LARGE SCALE GENOMIC DNA]</scope>
    <source>
        <strain evidence="6 7">DSM 26424</strain>
    </source>
</reference>
<dbReference type="InterPro" id="IPR036390">
    <property type="entry name" value="WH_DNA-bd_sf"/>
</dbReference>
<evidence type="ECO:0000313" key="7">
    <source>
        <dbReference type="Proteomes" id="UP000199093"/>
    </source>
</evidence>
<keyword evidence="7" id="KW-1185">Reference proteome</keyword>
<organism evidence="6 7">
    <name type="scientific">Salipiger marinus</name>
    <dbReference type="NCBI Taxonomy" id="555512"/>
    <lineage>
        <taxon>Bacteria</taxon>
        <taxon>Pseudomonadati</taxon>
        <taxon>Pseudomonadota</taxon>
        <taxon>Alphaproteobacteria</taxon>
        <taxon>Rhodobacterales</taxon>
        <taxon>Roseobacteraceae</taxon>
        <taxon>Salipiger</taxon>
    </lineage>
</organism>
<dbReference type="Gene3D" id="3.40.190.290">
    <property type="match status" value="1"/>
</dbReference>
<dbReference type="SUPFAM" id="SSF46785">
    <property type="entry name" value="Winged helix' DNA-binding domain"/>
    <property type="match status" value="1"/>
</dbReference>
<dbReference type="GO" id="GO:0043565">
    <property type="term" value="F:sequence-specific DNA binding"/>
    <property type="evidence" value="ECO:0007669"/>
    <property type="project" value="TreeGrafter"/>
</dbReference>
<dbReference type="Gene3D" id="1.10.10.10">
    <property type="entry name" value="Winged helix-like DNA-binding domain superfamily/Winged helix DNA-binding domain"/>
    <property type="match status" value="1"/>
</dbReference>
<evidence type="ECO:0000259" key="5">
    <source>
        <dbReference type="PROSITE" id="PS50931"/>
    </source>
</evidence>
<keyword evidence="4" id="KW-0804">Transcription</keyword>
<dbReference type="STRING" id="555512.SAMN04487993_1002283"/>
<dbReference type="PRINTS" id="PR00039">
    <property type="entry name" value="HTHLYSR"/>
</dbReference>
<dbReference type="RefSeq" id="WP_089843827.1">
    <property type="nucleotide sequence ID" value="NZ_FNEJ01000002.1"/>
</dbReference>
<keyword evidence="3 6" id="KW-0238">DNA-binding</keyword>
<dbReference type="GO" id="GO:0003700">
    <property type="term" value="F:DNA-binding transcription factor activity"/>
    <property type="evidence" value="ECO:0007669"/>
    <property type="project" value="InterPro"/>
</dbReference>
<evidence type="ECO:0000256" key="4">
    <source>
        <dbReference type="ARBA" id="ARBA00023163"/>
    </source>
</evidence>
<dbReference type="FunFam" id="1.10.10.10:FF:000001">
    <property type="entry name" value="LysR family transcriptional regulator"/>
    <property type="match status" value="1"/>
</dbReference>
<dbReference type="InterPro" id="IPR005119">
    <property type="entry name" value="LysR_subst-bd"/>
</dbReference>
<dbReference type="PANTHER" id="PTHR30537:SF31">
    <property type="entry name" value="TRANSCRIPTIONAL REGULATOR, LYSR FAMILY"/>
    <property type="match status" value="1"/>
</dbReference>
<dbReference type="PROSITE" id="PS50931">
    <property type="entry name" value="HTH_LYSR"/>
    <property type="match status" value="1"/>
</dbReference>
<dbReference type="EMBL" id="FNEJ01000002">
    <property type="protein sequence ID" value="SDI25482.1"/>
    <property type="molecule type" value="Genomic_DNA"/>
</dbReference>
<protein>
    <submittedName>
        <fullName evidence="6">DNA-binding transcriptional regulator, LysR family</fullName>
    </submittedName>
</protein>
<keyword evidence="2" id="KW-0805">Transcription regulation</keyword>
<dbReference type="GO" id="GO:0006351">
    <property type="term" value="P:DNA-templated transcription"/>
    <property type="evidence" value="ECO:0007669"/>
    <property type="project" value="TreeGrafter"/>
</dbReference>
<evidence type="ECO:0000256" key="1">
    <source>
        <dbReference type="ARBA" id="ARBA00009437"/>
    </source>
</evidence>
<comment type="similarity">
    <text evidence="1">Belongs to the LysR transcriptional regulatory family.</text>
</comment>
<dbReference type="SUPFAM" id="SSF53850">
    <property type="entry name" value="Periplasmic binding protein-like II"/>
    <property type="match status" value="1"/>
</dbReference>
<accession>A0A1G8J354</accession>
<dbReference type="AlphaFoldDB" id="A0A1G8J354"/>
<dbReference type="Pfam" id="PF00126">
    <property type="entry name" value="HTH_1"/>
    <property type="match status" value="1"/>
</dbReference>
<evidence type="ECO:0000256" key="3">
    <source>
        <dbReference type="ARBA" id="ARBA00023125"/>
    </source>
</evidence>
<dbReference type="OrthoDB" id="9813056at2"/>
<evidence type="ECO:0000256" key="2">
    <source>
        <dbReference type="ARBA" id="ARBA00023015"/>
    </source>
</evidence>
<sequence length="303" mass="32856">MPKLPSLDDLAHFQKVMDKGSFAAAARELGLPKSTLSKSIARLETDLGVRLIERTTRSLRPTEIGRIVSAHSRDMVEAFQAARLAAAAVIEGPSGRLRVSCPQGLLENLVDEVILTFLPTYPKVEVELLVQGRPVDLITDNVDIALRARTQMEAGASFVTRRLGLSRGILVAAPALLRAAPGLRDLRDIAELPALVLPGEEGDWRMVDQTGAVSTVRVAPRLVTSNMETLRRAAVRGLGVAQLPEHFCAREIAAGELERILPDLTTHVGTIYAVYSRETARAPALRAFIDHLVLEFQTLSGPA</sequence>
<evidence type="ECO:0000313" key="6">
    <source>
        <dbReference type="EMBL" id="SDI25482.1"/>
    </source>
</evidence>
<feature type="domain" description="HTH lysR-type" evidence="5">
    <location>
        <begin position="5"/>
        <end position="62"/>
    </location>
</feature>
<dbReference type="InterPro" id="IPR058163">
    <property type="entry name" value="LysR-type_TF_proteobact-type"/>
</dbReference>
<name>A0A1G8J354_9RHOB</name>
<gene>
    <name evidence="6" type="ORF">SAMN04487993_1002283</name>
</gene>